<organism evidence="10">
    <name type="scientific">Arundo donax</name>
    <name type="common">Giant reed</name>
    <name type="synonym">Donax arundinaceus</name>
    <dbReference type="NCBI Taxonomy" id="35708"/>
    <lineage>
        <taxon>Eukaryota</taxon>
        <taxon>Viridiplantae</taxon>
        <taxon>Streptophyta</taxon>
        <taxon>Embryophyta</taxon>
        <taxon>Tracheophyta</taxon>
        <taxon>Spermatophyta</taxon>
        <taxon>Magnoliopsida</taxon>
        <taxon>Liliopsida</taxon>
        <taxon>Poales</taxon>
        <taxon>Poaceae</taxon>
        <taxon>PACMAD clade</taxon>
        <taxon>Arundinoideae</taxon>
        <taxon>Arundineae</taxon>
        <taxon>Arundo</taxon>
    </lineage>
</organism>
<accession>A0A0A9HHZ3</accession>
<keyword evidence="3 7" id="KW-0227">DNA damage</keyword>
<evidence type="ECO:0000256" key="8">
    <source>
        <dbReference type="SAM" id="MobiDB-lite"/>
    </source>
</evidence>
<comment type="subunit">
    <text evidence="7">Component of the SMC5-SMC6 complex.</text>
</comment>
<evidence type="ECO:0000256" key="2">
    <source>
        <dbReference type="ARBA" id="ARBA00008997"/>
    </source>
</evidence>
<dbReference type="PANTHER" id="PTHR16140:SF15">
    <property type="entry name" value="NON-STRUCTURAL MAINTENANCE OF CHROMOSOMES ELEMENT 4"/>
    <property type="match status" value="1"/>
</dbReference>
<proteinExistence type="inferred from homology"/>
<dbReference type="GO" id="GO:0006310">
    <property type="term" value="P:DNA recombination"/>
    <property type="evidence" value="ECO:0007669"/>
    <property type="project" value="UniProtKB-UniRule"/>
</dbReference>
<comment type="subcellular location">
    <subcellularLocation>
        <location evidence="1 7">Nucleus</location>
    </subcellularLocation>
</comment>
<sequence>MDLAIKEPRRAARRQSGHLSTSRPAELDELSPDPDVRNDTDENMAVMFHQLRRKSRNGPAKLENLILNRQSFAQTVENIFTLSFLVKDGRVEIDVDDKGDHLVIPKNAPAADLIASRKVTNSQFVFRFDSKDWEVN</sequence>
<dbReference type="GO" id="GO:0006281">
    <property type="term" value="P:DNA repair"/>
    <property type="evidence" value="ECO:0007669"/>
    <property type="project" value="UniProtKB-UniRule"/>
</dbReference>
<keyword evidence="6 7" id="KW-0539">Nucleus</keyword>
<reference evidence="10" key="2">
    <citation type="journal article" date="2015" name="Data Brief">
        <title>Shoot transcriptome of the giant reed, Arundo donax.</title>
        <authorList>
            <person name="Barrero R.A."/>
            <person name="Guerrero F.D."/>
            <person name="Moolhuijzen P."/>
            <person name="Goolsby J.A."/>
            <person name="Tidwell J."/>
            <person name="Bellgard S.E."/>
            <person name="Bellgard M.I."/>
        </authorList>
    </citation>
    <scope>NUCLEOTIDE SEQUENCE</scope>
    <source>
        <tissue evidence="10">Shoot tissue taken approximately 20 cm above the soil surface</tissue>
    </source>
</reference>
<dbReference type="AlphaFoldDB" id="A0A0A9HHZ3"/>
<evidence type="ECO:0000256" key="6">
    <source>
        <dbReference type="ARBA" id="ARBA00023242"/>
    </source>
</evidence>
<evidence type="ECO:0000259" key="9">
    <source>
        <dbReference type="Pfam" id="PF08743"/>
    </source>
</evidence>
<feature type="compositionally biased region" description="Basic and acidic residues" evidence="8">
    <location>
        <begin position="1"/>
        <end position="10"/>
    </location>
</feature>
<dbReference type="InterPro" id="IPR027786">
    <property type="entry name" value="Nse4/EID"/>
</dbReference>
<reference evidence="10" key="1">
    <citation type="submission" date="2014-09" db="EMBL/GenBank/DDBJ databases">
        <authorList>
            <person name="Magalhaes I.L.F."/>
            <person name="Oliveira U."/>
            <person name="Santos F.R."/>
            <person name="Vidigal T.H.D.A."/>
            <person name="Brescovit A.D."/>
            <person name="Santos A.J."/>
        </authorList>
    </citation>
    <scope>NUCLEOTIDE SEQUENCE</scope>
    <source>
        <tissue evidence="10">Shoot tissue taken approximately 20 cm above the soil surface</tissue>
    </source>
</reference>
<evidence type="ECO:0000256" key="1">
    <source>
        <dbReference type="ARBA" id="ARBA00004123"/>
    </source>
</evidence>
<dbReference type="GO" id="GO:0005634">
    <property type="term" value="C:nucleus"/>
    <property type="evidence" value="ECO:0007669"/>
    <property type="project" value="UniProtKB-SubCell"/>
</dbReference>
<evidence type="ECO:0000256" key="7">
    <source>
        <dbReference type="RuleBase" id="RU365071"/>
    </source>
</evidence>
<feature type="region of interest" description="Disordered" evidence="8">
    <location>
        <begin position="1"/>
        <end position="40"/>
    </location>
</feature>
<keyword evidence="4 7" id="KW-0233">DNA recombination</keyword>
<dbReference type="PANTHER" id="PTHR16140">
    <property type="entry name" value="NON-STRUCTURAL MAINTENANCE OF CHROMOSOMES ELEMENT 4"/>
    <property type="match status" value="1"/>
</dbReference>
<comment type="function">
    <text evidence="7">Component of the SMC5-SMC6 complex, that promotes sister chromatid alignment after DNA damage and facilitates double-stranded DNA breaks (DSBs) repair via homologous recombination between sister chromatids.</text>
</comment>
<evidence type="ECO:0000256" key="5">
    <source>
        <dbReference type="ARBA" id="ARBA00023204"/>
    </source>
</evidence>
<protein>
    <recommendedName>
        <fullName evidence="7">Non-structural maintenance of chromosomes element 4</fullName>
    </recommendedName>
</protein>
<dbReference type="Pfam" id="PF08743">
    <property type="entry name" value="Nse4_C"/>
    <property type="match status" value="1"/>
</dbReference>
<feature type="domain" description="Non-structural maintenance of chromosome element 4 C-terminal" evidence="9">
    <location>
        <begin position="60"/>
        <end position="134"/>
    </location>
</feature>
<evidence type="ECO:0000256" key="3">
    <source>
        <dbReference type="ARBA" id="ARBA00022763"/>
    </source>
</evidence>
<dbReference type="GO" id="GO:0030915">
    <property type="term" value="C:Smc5-Smc6 complex"/>
    <property type="evidence" value="ECO:0007669"/>
    <property type="project" value="UniProtKB-UniRule"/>
</dbReference>
<dbReference type="EMBL" id="GBRH01161111">
    <property type="protein sequence ID" value="JAE36785.1"/>
    <property type="molecule type" value="Transcribed_RNA"/>
</dbReference>
<dbReference type="InterPro" id="IPR014854">
    <property type="entry name" value="Nse4_C"/>
</dbReference>
<name>A0A0A9HHZ3_ARUDO</name>
<evidence type="ECO:0000313" key="10">
    <source>
        <dbReference type="EMBL" id="JAE36785.1"/>
    </source>
</evidence>
<comment type="similarity">
    <text evidence="2 7">Belongs to the NSE4 family.</text>
</comment>
<evidence type="ECO:0000256" key="4">
    <source>
        <dbReference type="ARBA" id="ARBA00023172"/>
    </source>
</evidence>
<keyword evidence="5 7" id="KW-0234">DNA repair</keyword>